<name>A0A0G4FLP6_9ALVE</name>
<dbReference type="VEuPathDB" id="CryptoDB:Cvel_17565"/>
<feature type="region of interest" description="Disordered" evidence="1">
    <location>
        <begin position="3134"/>
        <end position="3154"/>
    </location>
</feature>
<protein>
    <submittedName>
        <fullName evidence="2">Uncharacterized protein</fullName>
    </submittedName>
</protein>
<reference evidence="2" key="1">
    <citation type="submission" date="2014-11" db="EMBL/GenBank/DDBJ databases">
        <authorList>
            <person name="Otto D Thomas"/>
            <person name="Naeem Raeece"/>
        </authorList>
    </citation>
    <scope>NUCLEOTIDE SEQUENCE</scope>
</reference>
<gene>
    <name evidence="2" type="ORF">Cvel_17565</name>
</gene>
<accession>A0A0G4FLP6</accession>
<feature type="compositionally biased region" description="Basic and acidic residues" evidence="1">
    <location>
        <begin position="390"/>
        <end position="400"/>
    </location>
</feature>
<sequence length="3317" mass="355668">MSREWHQSTYEDLLNEICRLEKETDKDIDLSKSLAELVTRHKDELCAPLRFSTRTSTTTRDSLITFYKSSVGDPQQDVEKQRAMNFIVTSAVAVSEIIGLSGEDSVRLVKGMWKATKMRASRQHELHVIMRSAVEKFYNELYFRVRCLREILEVILTNPVELGCRSLDLLLKDPAAWRDQKFRISCRVEPLVGTAVLFLLEGGNLIDNLIEGLQNILRLGTAVPSGTTEMRNIRTGSMGRLNQVISVAAECLLLTLNVFHTPVESVKKLLVLLPQCASDLESAGCLPQQSQPSSSAAAAAGGGGDALPYAETATAEDWDGKVALTGEVPENKKLSFSLYCALFLSLMPPHGGEGDRDRLGDGTGGRRPALKIPKWDHPSAQHVQAAQAELQKKMSPERSRSSPAASPDPPPQFPPEPCGNPIYRENTGGRGGAAQGPSLPLPGGVAAAAAAAAPAAAQSSASGTALWDAVQKAGFWHSTSLWGQFGWWLVQNVFQVTDKSLTMLLPRGGGDVGRLYGPAESALRSGGALGLVRAEEKERERRSRKEVPAREKHLELLEDLFLSGLDANHSGSRIILLLAQTVIRIGEWNGALLGRFGASQWLSGVRDGTLQGCILSNWLPGVFLIDLGHIETRQGGDLRRIEVFDIHKKNSPLRAAKDCWFTSPCVTLREYLQGSAAMGYSYGDAFDTDGGSEGIGSAQVTVVYASLVRLVNRLCRVLPSACSSVSNFLFKSLDDLVFSADIGGGPLGGPSGGMVAGRGVGGFGGSTTLPRLPRLYSELLDLSAVVCAYGPLEIANEIAHRLAAPHQGASQSWLYFPTAFQNVLKALERIAQGGFGFSLGIDGPGGEWGDGGDGSLGSLFGRGGEREESDAEKVLILLESLTGLVRLAGAFHTTRLFRLLPPPPPLTPAVAQNADPETLLKILSWNAENFSVPQSTGGDEATTEDVLIGLKASCLETLSTFALSPPSARTVLYGIIGSIGVLRQHFAPERLKYAMQAPSWRRLEGMSRLLISLFSAVLSILHLFGYRSRYSFPLREVTDLVFWTLHLLSIDGVGTEEERNASGPRGRVVGGGRRTVASNVPTFGFFLQRSWPTRYWRLASVVLRVLRLLLRGPLPLTGEIRSDMASRSAFKSSNFRMSLCCEEMTNKELLAQSATAAGLHSLASSLRSPMSFSQPHLAQMGMGEDTFADGSATMDAFLRLLTLNSPSMKTLLSLITFHSEGGTALMQAGQGFMPRKYGIMDVASVGLDLICLLLSRDVYFIPAYRSFYKVVQVTERGGAGSKELSSLPPPSSLRTTDEFLLENYSDEALGRRGSYSVGAGVSRDPWGGGAEEGGGASRVGARPSSCAALNHLCSLMDNDIGPSIRRSLTFILIQVNARQPQRTLCALADDAFTLRQVCRGINGLLQAHAAGPGTDPLVFFGEPSKQLSSYRTKKFTDLWELLNKKPTPFAKTNCPPPAEVLIDPCVGESVALLLTPVSDRNVERSTPGVGLSALRSNENTSLDWRREWVAFDQENFEADTSECESRSGTVRGFFLPGRQGGACGAVMFAELEERINCLETTVVSAQDSEFFGLFVNSSTDDEEVEVSAEEVNRVRAVEMRDALSVMASASSFVTLGLQTDDVVHLPPPIVTLPIPPRYSLSSTLLALELLSSPDPFQRISSFDPKAVPSLCERVQLGPLSGTRRVPSLGHKLFGFKVKADLGPRPSSLSPMGIDGVSPGWQICQYVLAFLTGFSIQTAATSTWPLRPPAPSDPNPTEAELAFWDTNSRESFLQRLQLQAEMTNAYKLVAALASHPQTCMATMAEFQKSSGRFGTLFELVTLDWKRVHPAFRPLLLGQITSLCQILSIEIGLSLQAPTGGTAPAVCPFSNDDARSLRVIRESIADIISSLALGPADKYARQHLSGGTLIVAALRNMCETFQFAITDGAEVPLQDLPESTIKTHAVIRLLRLATRPVFVPSFDASKSFSPLRFATVPTFSTRALLSVLRTEDPLALNPSSAYGGLGGGIEMGMYGGHGPKVLDHATVCGLVQSFPRTNFALVLRAQALSTLSALHLFFIASAEHAFSVPSSALRDRPFQAVAAHAEAVLDALSPSLVRVDDLVHPEDRDASALSTQKLNEVERERRRRNLTEILQEGAYTRDAILQKPKGGAEPFLGEDLGVRNRLLALTSWLHKILKAMRSDVCKDKVASGVALRQDFFQAIARALCDFICHSGSSRPVRGTIYACLLELIRADSSLGKGQLGTALVKELRRFEEAGGGVKDAVCILLCDAAVDDALPPVGGSKAHSVLPLLPRPTAMSQVLGTADSLLKGQRLYGTAGEPLLSAPVEIPEGSLGHLAADEELACASYSPLSFSGLLGPVSPGDGSGRDGGGDRLSAPLMRGVAGLAVQFLCHLVGGAQASDLDALVGLTAGVAVGEIPQINSAVRSPRFASWDALFRSRLGNLWKFVGRGGELSGGSGQSSYSQQSHPSPTKRPRVGISVQREGEQEKGFSSVGGREEEELEGQRALQFAERVHFLFSTLLQSAHVRQLFEEETPRVPLLTGGGDSLQFPYKGLEGRGYTDAFPLQAQVPPRPLPTTHGSLASLLSSMTDAILVFTDGPERQTQTQMMASPSSRSTLLPLTLTPQSIALLPSTALPVRVVSSASSAASAQGVQTCPPPLLLEGQLRTIVNLLSPLPPVRGPVDAGGNPIPLLGGEFVGRAAVRSEQIEADVLSLWYHPCEDALLAFLEVQLQSLELSVGRLTRSDSARGGDAAAAFGAPLLSAGASPDGQEAPGSSTLMSETVIRAVSDLEGLCAAALGDLKWRGGGARAPSGTMVGETERLAALRFAFTRMGGLALCGFSRSGLEGRGNSVDPLRFLLSLSERLVQVHTAVFGFRRVRREEENLIGMTGFVSHGRQGLGGGSELTEMLFVTKRAVSSLALRLLLRISRSGQSLLLLSQGVEGGSGSLWAAEWLRTLSECRQDRVFSGGKVREETQGNGREVKGNSAAARLMQMCRVALLCIGWLGARRETAMMEEICKSGGAVLVPTGEGWGAEKENVGEMPNGKAGVMGEEYEEEGGFQGDSGKRLSESERQRRGAVAAVRTAQQWEPFLTETAAFAASVFLQCSRLSGCLQALTRQIESEGTGNLLRLLNQNSNSRRSEGDSQGTNSLSRDIARMPTSVSDLGMCSAGVQKLWKLSLRLLSSCLCLQVLVTRTLEVHQQSPSVSVSAQQHRQRGGREREGVTVGRHGGQVVPPQVFLSPGTLALDGLLVKLRAESETLEEAVRTNRGGPGGMGGSALRGDGAHHPLRTHARALALIKGATATLLFRLGRGGAEG</sequence>
<proteinExistence type="predicted"/>
<feature type="region of interest" description="Disordered" evidence="1">
    <location>
        <begin position="2455"/>
        <end position="2498"/>
    </location>
</feature>
<evidence type="ECO:0000313" key="2">
    <source>
        <dbReference type="EMBL" id="CEM14703.1"/>
    </source>
</evidence>
<dbReference type="EMBL" id="CDMZ01000454">
    <property type="protein sequence ID" value="CEM14703.1"/>
    <property type="molecule type" value="Genomic_DNA"/>
</dbReference>
<organism evidence="2">
    <name type="scientific">Chromera velia CCMP2878</name>
    <dbReference type="NCBI Taxonomy" id="1169474"/>
    <lineage>
        <taxon>Eukaryota</taxon>
        <taxon>Sar</taxon>
        <taxon>Alveolata</taxon>
        <taxon>Colpodellida</taxon>
        <taxon>Chromeraceae</taxon>
        <taxon>Chromera</taxon>
    </lineage>
</organism>
<feature type="region of interest" description="Disordered" evidence="1">
    <location>
        <begin position="3205"/>
        <end position="3229"/>
    </location>
</feature>
<feature type="region of interest" description="Disordered" evidence="1">
    <location>
        <begin position="350"/>
        <end position="439"/>
    </location>
</feature>
<feature type="compositionally biased region" description="Pro residues" evidence="1">
    <location>
        <begin position="406"/>
        <end position="418"/>
    </location>
</feature>
<evidence type="ECO:0000256" key="1">
    <source>
        <dbReference type="SAM" id="MobiDB-lite"/>
    </source>
</evidence>